<keyword evidence="3" id="KW-1185">Reference proteome</keyword>
<dbReference type="Gene3D" id="3.30.1370.110">
    <property type="match status" value="1"/>
</dbReference>
<dbReference type="PROSITE" id="PS50828">
    <property type="entry name" value="SMR"/>
    <property type="match status" value="1"/>
</dbReference>
<dbReference type="OrthoDB" id="5432142at2"/>
<dbReference type="AlphaFoldDB" id="A0A229FSV2"/>
<dbReference type="Pfam" id="PF01713">
    <property type="entry name" value="Smr"/>
    <property type="match status" value="1"/>
</dbReference>
<evidence type="ECO:0000259" key="1">
    <source>
        <dbReference type="PROSITE" id="PS50828"/>
    </source>
</evidence>
<accession>A0A229FSV2</accession>
<organism evidence="2 3">
    <name type="scientific">Polynucleobacter cosmopolitanus</name>
    <dbReference type="NCBI Taxonomy" id="351345"/>
    <lineage>
        <taxon>Bacteria</taxon>
        <taxon>Pseudomonadati</taxon>
        <taxon>Pseudomonadota</taxon>
        <taxon>Betaproteobacteria</taxon>
        <taxon>Burkholderiales</taxon>
        <taxon>Burkholderiaceae</taxon>
        <taxon>Polynucleobacter</taxon>
    </lineage>
</organism>
<dbReference type="SUPFAM" id="SSF160443">
    <property type="entry name" value="SMR domain-like"/>
    <property type="match status" value="1"/>
</dbReference>
<reference evidence="2 3" key="1">
    <citation type="submission" date="2017-06" db="EMBL/GenBank/DDBJ databases">
        <title>Reclassification of a Polynucleobacter cosmopolitanus strain isolated from tropical Lake Victoria as Polynucleobacter victoriensis comb. nov.</title>
        <authorList>
            <person name="Hahn M.W."/>
        </authorList>
    </citation>
    <scope>NUCLEOTIDE SEQUENCE [LARGE SCALE GENOMIC DNA]</scope>
    <source>
        <strain evidence="2 3">MWH-MoIso2</strain>
    </source>
</reference>
<evidence type="ECO:0000313" key="2">
    <source>
        <dbReference type="EMBL" id="OXL14942.1"/>
    </source>
</evidence>
<dbReference type="InterPro" id="IPR036063">
    <property type="entry name" value="Smr_dom_sf"/>
</dbReference>
<comment type="caution">
    <text evidence="2">The sequence shown here is derived from an EMBL/GenBank/DDBJ whole genome shotgun (WGS) entry which is preliminary data.</text>
</comment>
<name>A0A229FSV2_9BURK</name>
<dbReference type="RefSeq" id="WP_089515920.1">
    <property type="nucleotide sequence ID" value="NZ_NJGG01000002.1"/>
</dbReference>
<sequence length="154" mass="16992">MVKPSSVLCPDCGNPRGALQSECPYCGSQETPPLPKKLAGIFTLNLEENLPRVDEALILFDRALNELAKTAIRVVKVIHGYGSGGQGGRIKEAIRQELMYQRRSHLISSYFAGEDLGPGKESYQELCRQYPAVKDILTKDIHGNPGITLIILKR</sequence>
<gene>
    <name evidence="2" type="ORF">AOC33_06380</name>
</gene>
<proteinExistence type="predicted"/>
<feature type="domain" description="Smr" evidence="1">
    <location>
        <begin position="52"/>
        <end position="127"/>
    </location>
</feature>
<evidence type="ECO:0000313" key="3">
    <source>
        <dbReference type="Proteomes" id="UP000215188"/>
    </source>
</evidence>
<dbReference type="Proteomes" id="UP000215188">
    <property type="component" value="Unassembled WGS sequence"/>
</dbReference>
<protein>
    <recommendedName>
        <fullName evidence="1">Smr domain-containing protein</fullName>
    </recommendedName>
</protein>
<dbReference type="InterPro" id="IPR002625">
    <property type="entry name" value="Smr_dom"/>
</dbReference>
<dbReference type="EMBL" id="NJGG01000002">
    <property type="protein sequence ID" value="OXL14942.1"/>
    <property type="molecule type" value="Genomic_DNA"/>
</dbReference>